<feature type="region of interest" description="Disordered" evidence="1">
    <location>
        <begin position="67"/>
        <end position="124"/>
    </location>
</feature>
<dbReference type="Proteomes" id="UP000530234">
    <property type="component" value="Unassembled WGS sequence"/>
</dbReference>
<accession>A0A7W3T393</accession>
<feature type="region of interest" description="Disordered" evidence="1">
    <location>
        <begin position="277"/>
        <end position="313"/>
    </location>
</feature>
<evidence type="ECO:0000313" key="3">
    <source>
        <dbReference type="EMBL" id="MBB0229993.1"/>
    </source>
</evidence>
<name>A0A7W3T393_9ACTN</name>
<evidence type="ECO:0000256" key="2">
    <source>
        <dbReference type="SAM" id="Phobius"/>
    </source>
</evidence>
<feature type="region of interest" description="Disordered" evidence="1">
    <location>
        <begin position="247"/>
        <end position="266"/>
    </location>
</feature>
<feature type="region of interest" description="Disordered" evidence="1">
    <location>
        <begin position="1"/>
        <end position="32"/>
    </location>
</feature>
<proteinExistence type="predicted"/>
<reference evidence="4" key="1">
    <citation type="submission" date="2019-10" db="EMBL/GenBank/DDBJ databases">
        <title>Streptomyces sp. nov., a novel actinobacterium isolated from alkaline environment.</title>
        <authorList>
            <person name="Golinska P."/>
        </authorList>
    </citation>
    <scope>NUCLEOTIDE SEQUENCE [LARGE SCALE GENOMIC DNA]</scope>
    <source>
        <strain evidence="4">DSM 42108</strain>
    </source>
</reference>
<feature type="compositionally biased region" description="Basic and acidic residues" evidence="1">
    <location>
        <begin position="108"/>
        <end position="120"/>
    </location>
</feature>
<keyword evidence="2" id="KW-1133">Transmembrane helix</keyword>
<dbReference type="RefSeq" id="WP_182663023.1">
    <property type="nucleotide sequence ID" value="NZ_VKHS01000199.1"/>
</dbReference>
<keyword evidence="2" id="KW-0812">Transmembrane</keyword>
<feature type="compositionally biased region" description="Acidic residues" evidence="1">
    <location>
        <begin position="301"/>
        <end position="313"/>
    </location>
</feature>
<dbReference type="EMBL" id="VKHS01000199">
    <property type="protein sequence ID" value="MBB0229993.1"/>
    <property type="molecule type" value="Genomic_DNA"/>
</dbReference>
<evidence type="ECO:0000313" key="4">
    <source>
        <dbReference type="Proteomes" id="UP000530234"/>
    </source>
</evidence>
<keyword evidence="4" id="KW-1185">Reference proteome</keyword>
<evidence type="ECO:0000256" key="1">
    <source>
        <dbReference type="SAM" id="MobiDB-lite"/>
    </source>
</evidence>
<dbReference type="AlphaFoldDB" id="A0A7W3T393"/>
<feature type="transmembrane region" description="Helical" evidence="2">
    <location>
        <begin position="42"/>
        <end position="63"/>
    </location>
</feature>
<gene>
    <name evidence="3" type="ORF">FOE67_10790</name>
</gene>
<organism evidence="3 4">
    <name type="scientific">Streptomyces calidiresistens</name>
    <dbReference type="NCBI Taxonomy" id="1485586"/>
    <lineage>
        <taxon>Bacteria</taxon>
        <taxon>Bacillati</taxon>
        <taxon>Actinomycetota</taxon>
        <taxon>Actinomycetes</taxon>
        <taxon>Kitasatosporales</taxon>
        <taxon>Streptomycetaceae</taxon>
        <taxon>Streptomyces</taxon>
    </lineage>
</organism>
<protein>
    <submittedName>
        <fullName evidence="3">Uncharacterized protein</fullName>
    </submittedName>
</protein>
<comment type="caution">
    <text evidence="3">The sequence shown here is derived from an EMBL/GenBank/DDBJ whole genome shotgun (WGS) entry which is preliminary data.</text>
</comment>
<keyword evidence="2" id="KW-0472">Membrane</keyword>
<sequence>MSHVQGGPSGDPQWGVGGGAPTPDWSALAADAERDRRRRRRLVVGGGALATVLVGTAVALAIVHQGNGGGSDAPADRGGNALDAAGGSSPDAQPEPTFSETSLPPPPKPREFVTDPEKDLAPFTSDSFFAGETMRVEDREYLRGAADTAEGTEACAATAGPGPATALTEHGCLALVRATYTAEGVAVTVGVAQFPGEEEAAAAKEAAEGPITPLIGEGAAAFCQRGGCRTTRSQLGRYVYFTIAGNLDNTPDSGEDTPAQRAARDGNEHAYTRIVQRGESQASASAEALIAERQRAAGGGADEEPEPGATDGD</sequence>